<name>F7SVJ5_9BURK</name>
<dbReference type="RefSeq" id="WP_006390739.1">
    <property type="nucleotide sequence ID" value="NZ_GL982453.1"/>
</dbReference>
<dbReference type="EMBL" id="AFRQ01000027">
    <property type="protein sequence ID" value="EGP47926.1"/>
    <property type="molecule type" value="Genomic_DNA"/>
</dbReference>
<feature type="transmembrane region" description="Helical" evidence="1">
    <location>
        <begin position="56"/>
        <end position="76"/>
    </location>
</feature>
<evidence type="ECO:0000313" key="3">
    <source>
        <dbReference type="Proteomes" id="UP000004853"/>
    </source>
</evidence>
<dbReference type="Pfam" id="PF16931">
    <property type="entry name" value="Phage_holin_8"/>
    <property type="match status" value="1"/>
</dbReference>
<keyword evidence="1" id="KW-1133">Transmembrane helix</keyword>
<accession>F7SVJ5</accession>
<dbReference type="Proteomes" id="UP000004853">
    <property type="component" value="Unassembled WGS sequence"/>
</dbReference>
<proteinExistence type="predicted"/>
<reference evidence="2 3" key="1">
    <citation type="submission" date="2011-06" db="EMBL/GenBank/DDBJ databases">
        <authorList>
            <person name="Bador J."/>
            <person name="Amoureux L."/>
            <person name="Neuwirth C."/>
        </authorList>
    </citation>
    <scope>NUCLEOTIDE SEQUENCE [LARGE SCALE GENOMIC DNA]</scope>
    <source>
        <strain evidence="2 3">AXX-A</strain>
    </source>
</reference>
<feature type="transmembrane region" description="Helical" evidence="1">
    <location>
        <begin position="24"/>
        <end position="44"/>
    </location>
</feature>
<keyword evidence="1" id="KW-0812">Transmembrane</keyword>
<evidence type="ECO:0008006" key="4">
    <source>
        <dbReference type="Google" id="ProtNLM"/>
    </source>
</evidence>
<dbReference type="HOGENOM" id="CLU_136127_2_1_4"/>
<evidence type="ECO:0000313" key="2">
    <source>
        <dbReference type="EMBL" id="EGP47926.1"/>
    </source>
</evidence>
<protein>
    <recommendedName>
        <fullName evidence="4">Phage-related membrane protein</fullName>
    </recommendedName>
</protein>
<dbReference type="PATRIC" id="fig|1003200.3.peg.662"/>
<dbReference type="InterPro" id="IPR032637">
    <property type="entry name" value="Phage_holin-like"/>
</dbReference>
<organism evidence="2 3">
    <name type="scientific">Achromobacter insuavis AXX-A</name>
    <dbReference type="NCBI Taxonomy" id="1003200"/>
    <lineage>
        <taxon>Bacteria</taxon>
        <taxon>Pseudomonadati</taxon>
        <taxon>Pseudomonadota</taxon>
        <taxon>Betaproteobacteria</taxon>
        <taxon>Burkholderiales</taxon>
        <taxon>Alcaligenaceae</taxon>
        <taxon>Achromobacter</taxon>
    </lineage>
</organism>
<feature type="transmembrane region" description="Helical" evidence="1">
    <location>
        <begin position="82"/>
        <end position="102"/>
    </location>
</feature>
<evidence type="ECO:0000256" key="1">
    <source>
        <dbReference type="SAM" id="Phobius"/>
    </source>
</evidence>
<dbReference type="AlphaFoldDB" id="F7SVJ5"/>
<keyword evidence="1" id="KW-0472">Membrane</keyword>
<sequence length="120" mass="12194">MAEPSTVSGAVATTLVSGAALSQILPLIDANAAFGAVMGAALVASTKKDLTAWKRFVSFLVSGLCGYGGAGEIVARELAKESFLPALIGAVVIVPLALKLLAKAPDFDLGSIFRGFGEKK</sequence>
<dbReference type="eggNOG" id="ENOG5032YF4">
    <property type="taxonomic scope" value="Bacteria"/>
</dbReference>
<comment type="caution">
    <text evidence="2">The sequence shown here is derived from an EMBL/GenBank/DDBJ whole genome shotgun (WGS) entry which is preliminary data.</text>
</comment>
<gene>
    <name evidence="2" type="ORF">AXXA_03449</name>
</gene>